<dbReference type="SUPFAM" id="SSF140453">
    <property type="entry name" value="EsxAB dimer-like"/>
    <property type="match status" value="1"/>
</dbReference>
<proteinExistence type="predicted"/>
<evidence type="ECO:0000256" key="1">
    <source>
        <dbReference type="SAM" id="MobiDB-lite"/>
    </source>
</evidence>
<organism evidence="2 3">
    <name type="scientific">Streptomyces cacaoi</name>
    <dbReference type="NCBI Taxonomy" id="1898"/>
    <lineage>
        <taxon>Bacteria</taxon>
        <taxon>Bacillati</taxon>
        <taxon>Actinomycetota</taxon>
        <taxon>Actinomycetes</taxon>
        <taxon>Kitasatosporales</taxon>
        <taxon>Streptomycetaceae</taxon>
        <taxon>Streptomyces</taxon>
    </lineage>
</organism>
<dbReference type="EMBL" id="BJMM01000024">
    <property type="protein sequence ID" value="GEB51830.1"/>
    <property type="molecule type" value="Genomic_DNA"/>
</dbReference>
<protein>
    <recommendedName>
        <fullName evidence="4">WXG100 family type VII secretion target</fullName>
    </recommendedName>
</protein>
<dbReference type="Gene3D" id="1.10.287.1060">
    <property type="entry name" value="ESAT-6-like"/>
    <property type="match status" value="1"/>
</dbReference>
<dbReference type="Proteomes" id="UP000319210">
    <property type="component" value="Unassembled WGS sequence"/>
</dbReference>
<evidence type="ECO:0000313" key="2">
    <source>
        <dbReference type="EMBL" id="GEB51830.1"/>
    </source>
</evidence>
<dbReference type="Pfam" id="PF06013">
    <property type="entry name" value="WXG100"/>
    <property type="match status" value="1"/>
</dbReference>
<dbReference type="InterPro" id="IPR010310">
    <property type="entry name" value="T7SS_ESAT-6-like"/>
</dbReference>
<sequence length="142" mass="15737">MTRGGVWSVGEAGEGVRLTGKQLTDLADDLADMQRHLNNQVRRMDGIVDGFEARWDGPAARTYRRLHQEAAEDAVRIREVLRLLEAGVRASKGGFTGTELAELERFRRIQQSTDVEGEAEALSRGDHRQADPAASHSRISDL</sequence>
<dbReference type="InterPro" id="IPR036689">
    <property type="entry name" value="ESAT-6-like_sf"/>
</dbReference>
<evidence type="ECO:0008006" key="4">
    <source>
        <dbReference type="Google" id="ProtNLM"/>
    </source>
</evidence>
<dbReference type="AlphaFoldDB" id="A0A4Y3R7K1"/>
<accession>A0A4Y3R7K1</accession>
<evidence type="ECO:0000313" key="3">
    <source>
        <dbReference type="Proteomes" id="UP000319210"/>
    </source>
</evidence>
<feature type="compositionally biased region" description="Basic and acidic residues" evidence="1">
    <location>
        <begin position="121"/>
        <end position="130"/>
    </location>
</feature>
<reference evidence="2 3" key="1">
    <citation type="submission" date="2019-06" db="EMBL/GenBank/DDBJ databases">
        <title>Whole genome shotgun sequence of Streptomyces cacaoi subsp. cacaoi NBRC 12748.</title>
        <authorList>
            <person name="Hosoyama A."/>
            <person name="Uohara A."/>
            <person name="Ohji S."/>
            <person name="Ichikawa N."/>
        </authorList>
    </citation>
    <scope>NUCLEOTIDE SEQUENCE [LARGE SCALE GENOMIC DNA]</scope>
    <source>
        <strain evidence="2 3">NBRC 12748</strain>
    </source>
</reference>
<feature type="region of interest" description="Disordered" evidence="1">
    <location>
        <begin position="114"/>
        <end position="142"/>
    </location>
</feature>
<keyword evidence="3" id="KW-1185">Reference proteome</keyword>
<comment type="caution">
    <text evidence="2">The sequence shown here is derived from an EMBL/GenBank/DDBJ whole genome shotgun (WGS) entry which is preliminary data.</text>
</comment>
<gene>
    <name evidence="2" type="ORF">SCA03_43810</name>
</gene>
<name>A0A4Y3R7K1_STRCI</name>